<feature type="chain" id="PRO_5013036445" evidence="1">
    <location>
        <begin position="26"/>
        <end position="480"/>
    </location>
</feature>
<dbReference type="PANTHER" id="PTHR11851:SF224">
    <property type="entry name" value="PROCESSING PROTEASE"/>
    <property type="match status" value="1"/>
</dbReference>
<evidence type="ECO:0000259" key="3">
    <source>
        <dbReference type="Pfam" id="PF05193"/>
    </source>
</evidence>
<reference evidence="4 5" key="1">
    <citation type="submission" date="2017-08" db="EMBL/GenBank/DDBJ databases">
        <title>WGS of Clinical strains of the CDC Group NO-1 linked to zoonotic infections in humans.</title>
        <authorList>
            <person name="Bernier A.-M."/>
            <person name="Bernard K."/>
        </authorList>
    </citation>
    <scope>NUCLEOTIDE SEQUENCE [LARGE SCALE GENOMIC DNA]</scope>
    <source>
        <strain evidence="4 5">NML03-0146</strain>
    </source>
</reference>
<dbReference type="Gene3D" id="3.30.830.10">
    <property type="entry name" value="Metalloenzyme, LuxS/M16 peptidase-like"/>
    <property type="match status" value="2"/>
</dbReference>
<dbReference type="SUPFAM" id="SSF63411">
    <property type="entry name" value="LuxS/MPP-like metallohydrolase"/>
    <property type="match status" value="2"/>
</dbReference>
<dbReference type="PROSITE" id="PS51257">
    <property type="entry name" value="PROKAR_LIPOPROTEIN"/>
    <property type="match status" value="1"/>
</dbReference>
<feature type="domain" description="Peptidase M16 N-terminal" evidence="2">
    <location>
        <begin position="72"/>
        <end position="219"/>
    </location>
</feature>
<evidence type="ECO:0000313" key="4">
    <source>
        <dbReference type="EMBL" id="PAT35450.1"/>
    </source>
</evidence>
<keyword evidence="1" id="KW-0732">Signal</keyword>
<dbReference type="EMBL" id="NSJF01000002">
    <property type="protein sequence ID" value="PAT35450.1"/>
    <property type="molecule type" value="Genomic_DNA"/>
</dbReference>
<dbReference type="Pfam" id="PF00675">
    <property type="entry name" value="Peptidase_M16"/>
    <property type="match status" value="1"/>
</dbReference>
<evidence type="ECO:0000313" key="5">
    <source>
        <dbReference type="Proteomes" id="UP000217999"/>
    </source>
</evidence>
<dbReference type="InterPro" id="IPR011249">
    <property type="entry name" value="Metalloenz_LuxS/M16"/>
</dbReference>
<comment type="caution">
    <text evidence="4">The sequence shown here is derived from an EMBL/GenBank/DDBJ whole genome shotgun (WGS) entry which is preliminary data.</text>
</comment>
<gene>
    <name evidence="4" type="ORF">CK620_06230</name>
</gene>
<dbReference type="PANTHER" id="PTHR11851">
    <property type="entry name" value="METALLOPROTEASE"/>
    <property type="match status" value="1"/>
</dbReference>
<protein>
    <submittedName>
        <fullName evidence="4">Peptidase M16</fullName>
    </submittedName>
</protein>
<accession>A0A2A2AA96</accession>
<dbReference type="InterPro" id="IPR011765">
    <property type="entry name" value="Pept_M16_N"/>
</dbReference>
<evidence type="ECO:0000259" key="2">
    <source>
        <dbReference type="Pfam" id="PF00675"/>
    </source>
</evidence>
<evidence type="ECO:0000256" key="1">
    <source>
        <dbReference type="SAM" id="SignalP"/>
    </source>
</evidence>
<feature type="domain" description="Peptidase M16 C-terminal" evidence="3">
    <location>
        <begin position="234"/>
        <end position="410"/>
    </location>
</feature>
<dbReference type="InterPro" id="IPR050361">
    <property type="entry name" value="MPP/UQCRC_Complex"/>
</dbReference>
<dbReference type="GO" id="GO:0046872">
    <property type="term" value="F:metal ion binding"/>
    <property type="evidence" value="ECO:0007669"/>
    <property type="project" value="InterPro"/>
</dbReference>
<dbReference type="Proteomes" id="UP000217999">
    <property type="component" value="Unassembled WGS sequence"/>
</dbReference>
<dbReference type="InterPro" id="IPR007863">
    <property type="entry name" value="Peptidase_M16_C"/>
</dbReference>
<proteinExistence type="predicted"/>
<organism evidence="4 5">
    <name type="scientific">Vandammella animalimorsus</name>
    <dbReference type="NCBI Taxonomy" id="2029117"/>
    <lineage>
        <taxon>Bacteria</taxon>
        <taxon>Pseudomonadati</taxon>
        <taxon>Pseudomonadota</taxon>
        <taxon>Betaproteobacteria</taxon>
        <taxon>Burkholderiales</taxon>
        <taxon>Comamonadaceae</taxon>
        <taxon>Vandammella</taxon>
    </lineage>
</organism>
<sequence length="480" mass="51517">MKRPFLIHALSAAALVACAPLPPAAQQPAQQPTQQPVRQPAVLHQPLPADAQTQAPSLLPIEHWRQASGAQVWLVHSPSLPMVDVQIDFDGGARRDPADQAGLATATASMLTKGVRAAHGQAALDEDQLGQAWADLGASFEASASRDRFTLHLRSLTDEQLLPKAVALAARQIGQSAWPEAVWQRERQRWSAALREAQTRPGVIAGQAFDQAVYGAHPYGYQVQPQTLAQIGVRDMQAFYARHVQPCQAKVSVVGRIGREQADRLVHELLAQLPQATVCKALPVVSEVQPLSQASSQRIPFAAEQAQVLIGQPGIRRDDPDFLALLVANHILGGSGFGSRLMEQVREQRGLVYGVSSSFSPGNHAGAFTIGLQTRADQAEAAVQLVHELVAEFVAKGPTEKELADAKANLIGGFALRIDSNAKLLGNVANIAWNDLPLDYLDTWTAKVQALSVADIHRALQKALQPQAMATVIVGAEGRP</sequence>
<name>A0A2A2AA96_9BURK</name>
<dbReference type="AlphaFoldDB" id="A0A2A2AA96"/>
<feature type="signal peptide" evidence="1">
    <location>
        <begin position="1"/>
        <end position="25"/>
    </location>
</feature>
<dbReference type="Pfam" id="PF05193">
    <property type="entry name" value="Peptidase_M16_C"/>
    <property type="match status" value="1"/>
</dbReference>